<dbReference type="EMBL" id="JBIAFJ010000004">
    <property type="protein sequence ID" value="MFE9169382.1"/>
    <property type="molecule type" value="Genomic_DNA"/>
</dbReference>
<keyword evidence="1" id="KW-0812">Transmembrane</keyword>
<dbReference type="RefSeq" id="WP_388344444.1">
    <property type="nucleotide sequence ID" value="NZ_JBIAFJ010000004.1"/>
</dbReference>
<organism evidence="2 3">
    <name type="scientific">Streptomyces kebangsaanensis</name>
    <dbReference type="NCBI Taxonomy" id="864058"/>
    <lineage>
        <taxon>Bacteria</taxon>
        <taxon>Bacillati</taxon>
        <taxon>Actinomycetota</taxon>
        <taxon>Actinomycetes</taxon>
        <taxon>Kitasatosporales</taxon>
        <taxon>Streptomycetaceae</taxon>
        <taxon>Streptomyces</taxon>
    </lineage>
</organism>
<accession>A0ABW6KQ59</accession>
<gene>
    <name evidence="2" type="ORF">ACFYNZ_07620</name>
</gene>
<evidence type="ECO:0000256" key="1">
    <source>
        <dbReference type="SAM" id="Phobius"/>
    </source>
</evidence>
<evidence type="ECO:0000313" key="3">
    <source>
        <dbReference type="Proteomes" id="UP001601197"/>
    </source>
</evidence>
<feature type="transmembrane region" description="Helical" evidence="1">
    <location>
        <begin position="21"/>
        <end position="49"/>
    </location>
</feature>
<evidence type="ECO:0000313" key="2">
    <source>
        <dbReference type="EMBL" id="MFE9169382.1"/>
    </source>
</evidence>
<keyword evidence="1" id="KW-0472">Membrane</keyword>
<keyword evidence="3" id="KW-1185">Reference proteome</keyword>
<proteinExistence type="predicted"/>
<sequence>MNPTTCARGSRPPAPRRARTGVAVAAAVLWGLTLVSCAWLAYLVLVVIVSAVTEGASAGGFLLWCALIVAGAVGALTALAFAPRVRRLAPESRLLLLGALACPAPTVLAACTWAGLT</sequence>
<name>A0ABW6KQ59_9ACTN</name>
<keyword evidence="1" id="KW-1133">Transmembrane helix</keyword>
<feature type="transmembrane region" description="Helical" evidence="1">
    <location>
        <begin position="61"/>
        <end position="82"/>
    </location>
</feature>
<dbReference type="Proteomes" id="UP001601197">
    <property type="component" value="Unassembled WGS sequence"/>
</dbReference>
<feature type="transmembrane region" description="Helical" evidence="1">
    <location>
        <begin position="94"/>
        <end position="116"/>
    </location>
</feature>
<reference evidence="2 3" key="1">
    <citation type="submission" date="2024-10" db="EMBL/GenBank/DDBJ databases">
        <title>The Natural Products Discovery Center: Release of the First 8490 Sequenced Strains for Exploring Actinobacteria Biosynthetic Diversity.</title>
        <authorList>
            <person name="Kalkreuter E."/>
            <person name="Kautsar S.A."/>
            <person name="Yang D."/>
            <person name="Bader C.D."/>
            <person name="Teijaro C.N."/>
            <person name="Fluegel L."/>
            <person name="Davis C.M."/>
            <person name="Simpson J.R."/>
            <person name="Lauterbach L."/>
            <person name="Steele A.D."/>
            <person name="Gui C."/>
            <person name="Meng S."/>
            <person name="Li G."/>
            <person name="Viehrig K."/>
            <person name="Ye F."/>
            <person name="Su P."/>
            <person name="Kiefer A.F."/>
            <person name="Nichols A."/>
            <person name="Cepeda A.J."/>
            <person name="Yan W."/>
            <person name="Fan B."/>
            <person name="Jiang Y."/>
            <person name="Adhikari A."/>
            <person name="Zheng C.-J."/>
            <person name="Schuster L."/>
            <person name="Cowan T.M."/>
            <person name="Smanski M.J."/>
            <person name="Chevrette M.G."/>
            <person name="De Carvalho L.P.S."/>
            <person name="Shen B."/>
        </authorList>
    </citation>
    <scope>NUCLEOTIDE SEQUENCE [LARGE SCALE GENOMIC DNA]</scope>
    <source>
        <strain evidence="2 3">NPDC007147</strain>
    </source>
</reference>
<protein>
    <submittedName>
        <fullName evidence="2">Uncharacterized protein</fullName>
    </submittedName>
</protein>
<comment type="caution">
    <text evidence="2">The sequence shown here is derived from an EMBL/GenBank/DDBJ whole genome shotgun (WGS) entry which is preliminary data.</text>
</comment>